<dbReference type="GO" id="GO:0016887">
    <property type="term" value="F:ATP hydrolysis activity"/>
    <property type="evidence" value="ECO:0007669"/>
    <property type="project" value="InterPro"/>
</dbReference>
<reference evidence="11 12" key="1">
    <citation type="submission" date="2017-11" db="EMBL/GenBank/DDBJ databases">
        <title>Genome-resolved metagenomics identifies genetic mobility, metabolic interactions, and unexpected diversity in perchlorate-reducing communities.</title>
        <authorList>
            <person name="Barnum T.P."/>
            <person name="Figueroa I.A."/>
            <person name="Carlstrom C.I."/>
            <person name="Lucas L.N."/>
            <person name="Engelbrektson A.L."/>
            <person name="Coates J.D."/>
        </authorList>
    </citation>
    <scope>NUCLEOTIDE SEQUENCE [LARGE SCALE GENOMIC DNA]</scope>
    <source>
        <strain evidence="11">BM706</strain>
    </source>
</reference>
<evidence type="ECO:0000256" key="3">
    <source>
        <dbReference type="ARBA" id="ARBA00022475"/>
    </source>
</evidence>
<dbReference type="InterPro" id="IPR017871">
    <property type="entry name" value="ABC_transporter-like_CS"/>
</dbReference>
<keyword evidence="6 9" id="KW-0067">ATP-binding</keyword>
<dbReference type="FunFam" id="3.40.50.300:FF:000056">
    <property type="entry name" value="Cell division ATP-binding protein FtsE"/>
    <property type="match status" value="1"/>
</dbReference>
<evidence type="ECO:0000256" key="1">
    <source>
        <dbReference type="ARBA" id="ARBA00005417"/>
    </source>
</evidence>
<keyword evidence="3 9" id="KW-1003">Cell membrane</keyword>
<proteinExistence type="inferred from homology"/>
<keyword evidence="8 9" id="KW-0131">Cell cycle</keyword>
<evidence type="ECO:0000313" key="11">
    <source>
        <dbReference type="EMBL" id="PLX17127.1"/>
    </source>
</evidence>
<evidence type="ECO:0000313" key="12">
    <source>
        <dbReference type="Proteomes" id="UP000234857"/>
    </source>
</evidence>
<dbReference type="Proteomes" id="UP000234857">
    <property type="component" value="Unassembled WGS sequence"/>
</dbReference>
<evidence type="ECO:0000256" key="6">
    <source>
        <dbReference type="ARBA" id="ARBA00022840"/>
    </source>
</evidence>
<evidence type="ECO:0000256" key="7">
    <source>
        <dbReference type="ARBA" id="ARBA00023136"/>
    </source>
</evidence>
<organism evidence="11 12">
    <name type="scientific">Muiribacterium halophilum</name>
    <dbReference type="NCBI Taxonomy" id="2053465"/>
    <lineage>
        <taxon>Bacteria</taxon>
        <taxon>Candidatus Muiribacteriota</taxon>
        <taxon>Candidatus Muiribacteriia</taxon>
        <taxon>Candidatus Muiribacteriales</taxon>
        <taxon>Candidatus Muiribacteriaceae</taxon>
        <taxon>Candidatus Muiribacterium</taxon>
    </lineage>
</organism>
<sequence>MIQMYNMSKVYSNGVRALDNLSIEIERGDFVFLIGSSGAGKSTFLKMIFREELPTEGHVIIDGRNIERLSDSKVPYLRRNIGVVFQDFKLLKSKTVYENVAFAMRVIGMKGSIVDRQTKNVLDMVGLLHKARMYPEQISGGEQQRVCIARALVNDPGILLTDEPTGNLDPDISKDIMNMLKKINLRGTTVIMATHDKNIVDTMRERVVVLKEGRIIKDTERGLYSYEVNE</sequence>
<evidence type="ECO:0000256" key="2">
    <source>
        <dbReference type="ARBA" id="ARBA00020019"/>
    </source>
</evidence>
<comment type="caution">
    <text evidence="11">The sequence shown here is derived from an EMBL/GenBank/DDBJ whole genome shotgun (WGS) entry which is preliminary data.</text>
</comment>
<dbReference type="SMART" id="SM00382">
    <property type="entry name" value="AAA"/>
    <property type="match status" value="1"/>
</dbReference>
<comment type="function">
    <text evidence="9">Part of the ABC transporter FtsEX involved in cellular division.</text>
</comment>
<dbReference type="InterPro" id="IPR003593">
    <property type="entry name" value="AAA+_ATPase"/>
</dbReference>
<keyword evidence="5 9" id="KW-0547">Nucleotide-binding</keyword>
<protein>
    <recommendedName>
        <fullName evidence="2 9">Cell division ATP-binding protein FtsE</fullName>
    </recommendedName>
</protein>
<dbReference type="InterPro" id="IPR003439">
    <property type="entry name" value="ABC_transporter-like_ATP-bd"/>
</dbReference>
<dbReference type="InterPro" id="IPR015854">
    <property type="entry name" value="ABC_transpr_LolD-like"/>
</dbReference>
<comment type="similarity">
    <text evidence="1 9">Belongs to the ABC transporter superfamily.</text>
</comment>
<comment type="subunit">
    <text evidence="9">Homodimer. Forms a membrane-associated complex with FtsX.</text>
</comment>
<dbReference type="GO" id="GO:0051301">
    <property type="term" value="P:cell division"/>
    <property type="evidence" value="ECO:0007669"/>
    <property type="project" value="UniProtKB-UniRule"/>
</dbReference>
<dbReference type="GO" id="GO:0022857">
    <property type="term" value="F:transmembrane transporter activity"/>
    <property type="evidence" value="ECO:0007669"/>
    <property type="project" value="TreeGrafter"/>
</dbReference>
<dbReference type="AlphaFoldDB" id="A0A2N5ZEN0"/>
<dbReference type="PANTHER" id="PTHR24220:SF470">
    <property type="entry name" value="CELL DIVISION ATP-BINDING PROTEIN FTSE"/>
    <property type="match status" value="1"/>
</dbReference>
<evidence type="ECO:0000256" key="9">
    <source>
        <dbReference type="RuleBase" id="RU365094"/>
    </source>
</evidence>
<evidence type="ECO:0000259" key="10">
    <source>
        <dbReference type="PROSITE" id="PS50893"/>
    </source>
</evidence>
<dbReference type="Pfam" id="PF00005">
    <property type="entry name" value="ABC_tran"/>
    <property type="match status" value="1"/>
</dbReference>
<dbReference type="InterPro" id="IPR027417">
    <property type="entry name" value="P-loop_NTPase"/>
</dbReference>
<dbReference type="PROSITE" id="PS50893">
    <property type="entry name" value="ABC_TRANSPORTER_2"/>
    <property type="match status" value="1"/>
</dbReference>
<dbReference type="SUPFAM" id="SSF52540">
    <property type="entry name" value="P-loop containing nucleoside triphosphate hydrolases"/>
    <property type="match status" value="1"/>
</dbReference>
<dbReference type="GO" id="GO:0005886">
    <property type="term" value="C:plasma membrane"/>
    <property type="evidence" value="ECO:0007669"/>
    <property type="project" value="UniProtKB-SubCell"/>
</dbReference>
<dbReference type="Gene3D" id="3.40.50.300">
    <property type="entry name" value="P-loop containing nucleotide triphosphate hydrolases"/>
    <property type="match status" value="1"/>
</dbReference>
<gene>
    <name evidence="9 11" type="primary">ftsE</name>
    <name evidence="11" type="ORF">C0601_08360</name>
</gene>
<keyword evidence="4 9" id="KW-0132">Cell division</keyword>
<accession>A0A2N5ZEN0</accession>
<dbReference type="NCBIfam" id="TIGR02673">
    <property type="entry name" value="FtsE"/>
    <property type="match status" value="1"/>
</dbReference>
<evidence type="ECO:0000256" key="8">
    <source>
        <dbReference type="ARBA" id="ARBA00023306"/>
    </source>
</evidence>
<dbReference type="GO" id="GO:0005524">
    <property type="term" value="F:ATP binding"/>
    <property type="evidence" value="ECO:0007669"/>
    <property type="project" value="UniProtKB-UniRule"/>
</dbReference>
<dbReference type="PANTHER" id="PTHR24220">
    <property type="entry name" value="IMPORT ATP-BINDING PROTEIN"/>
    <property type="match status" value="1"/>
</dbReference>
<comment type="subcellular location">
    <subcellularLocation>
        <location evidence="9">Cell membrane</location>
        <topology evidence="9">Peripheral membrane protein</topology>
        <orientation evidence="9">Cytoplasmic side</orientation>
    </subcellularLocation>
</comment>
<evidence type="ECO:0000256" key="5">
    <source>
        <dbReference type="ARBA" id="ARBA00022741"/>
    </source>
</evidence>
<dbReference type="EMBL" id="PKTG01000095">
    <property type="protein sequence ID" value="PLX17127.1"/>
    <property type="molecule type" value="Genomic_DNA"/>
</dbReference>
<evidence type="ECO:0000256" key="4">
    <source>
        <dbReference type="ARBA" id="ARBA00022618"/>
    </source>
</evidence>
<feature type="domain" description="ABC transporter" evidence="10">
    <location>
        <begin position="2"/>
        <end position="228"/>
    </location>
</feature>
<dbReference type="PROSITE" id="PS00211">
    <property type="entry name" value="ABC_TRANSPORTER_1"/>
    <property type="match status" value="1"/>
</dbReference>
<keyword evidence="7 9" id="KW-0472">Membrane</keyword>
<dbReference type="InterPro" id="IPR005286">
    <property type="entry name" value="Cell_div_FtsE"/>
</dbReference>
<name>A0A2N5ZEN0_MUIH1</name>